<accession>A0A934HTV8</accession>
<dbReference type="RefSeq" id="WP_211143810.1">
    <property type="nucleotide sequence ID" value="NZ_JAEEGB010000026.1"/>
</dbReference>
<dbReference type="Proteomes" id="UP000622687">
    <property type="component" value="Unassembled WGS sequence"/>
</dbReference>
<sequence length="297" mass="33082">MKKVIFDCDNTMGVEGCDVDDGLALIYLLGKENIDLCGITTTYGNSDINTVYSNTTLMLKELRRTDIPLLKGCADKQDLKSEAVDFIVKTINLHKGNISILATGSLTNLYAAYLVDNSIFEKISEIVLMGGITEKLIINGRNLDELNFSCDPVATECVLKNGKNLSIITGNNCLSAYFSETDFKTRLLSRDNAMAQYISQKCMYWFGNMMSFFDINGFHNWDVVAAAFLANSSIFQNNLFNINSDIKSLERGFLNKSCSVGEYSYCINLPVIQDIKKFTDDIYQTWLSVSLTKSGGN</sequence>
<keyword evidence="3" id="KW-1185">Reference proteome</keyword>
<comment type="caution">
    <text evidence="2">The sequence shown here is derived from an EMBL/GenBank/DDBJ whole genome shotgun (WGS) entry which is preliminary data.</text>
</comment>
<evidence type="ECO:0000259" key="1">
    <source>
        <dbReference type="Pfam" id="PF01156"/>
    </source>
</evidence>
<keyword evidence="2" id="KW-0378">Hydrolase</keyword>
<dbReference type="EMBL" id="JAEEGB010000026">
    <property type="protein sequence ID" value="MBI6874431.1"/>
    <property type="molecule type" value="Genomic_DNA"/>
</dbReference>
<dbReference type="Gene3D" id="3.90.245.10">
    <property type="entry name" value="Ribonucleoside hydrolase-like"/>
    <property type="match status" value="1"/>
</dbReference>
<name>A0A934HTV8_9CLOT</name>
<dbReference type="InterPro" id="IPR052775">
    <property type="entry name" value="IUN_hydrolase"/>
</dbReference>
<dbReference type="InterPro" id="IPR001910">
    <property type="entry name" value="Inosine/uridine_hydrolase_dom"/>
</dbReference>
<dbReference type="Pfam" id="PF01156">
    <property type="entry name" value="IU_nuc_hydro"/>
    <property type="match status" value="1"/>
</dbReference>
<organism evidence="2 3">
    <name type="scientific">Clostridium aciditolerans</name>
    <dbReference type="NCBI Taxonomy" id="339861"/>
    <lineage>
        <taxon>Bacteria</taxon>
        <taxon>Bacillati</taxon>
        <taxon>Bacillota</taxon>
        <taxon>Clostridia</taxon>
        <taxon>Eubacteriales</taxon>
        <taxon>Clostridiaceae</taxon>
        <taxon>Clostridium</taxon>
    </lineage>
</organism>
<protein>
    <submittedName>
        <fullName evidence="2">Nucleoside hydrolase</fullName>
    </submittedName>
</protein>
<evidence type="ECO:0000313" key="3">
    <source>
        <dbReference type="Proteomes" id="UP000622687"/>
    </source>
</evidence>
<feature type="domain" description="Inosine/uridine-preferring nucleoside hydrolase" evidence="1">
    <location>
        <begin position="4"/>
        <end position="251"/>
    </location>
</feature>
<dbReference type="PANTHER" id="PTHR46190:SF1">
    <property type="entry name" value="SI:CH211-201H21.5"/>
    <property type="match status" value="1"/>
</dbReference>
<dbReference type="PANTHER" id="PTHR46190">
    <property type="entry name" value="SI:CH211-201H21.5-RELATED"/>
    <property type="match status" value="1"/>
</dbReference>
<reference evidence="2" key="1">
    <citation type="submission" date="2020-12" db="EMBL/GenBank/DDBJ databases">
        <title>Clostridium thailandense sp. nov., a novel acetogenic bacterium isolated from peat land soil in Thailand.</title>
        <authorList>
            <person name="Chaikitkaew S."/>
            <person name="Birkeland N.K."/>
        </authorList>
    </citation>
    <scope>NUCLEOTIDE SEQUENCE</scope>
    <source>
        <strain evidence="2">DSM 17425</strain>
    </source>
</reference>
<evidence type="ECO:0000313" key="2">
    <source>
        <dbReference type="EMBL" id="MBI6874431.1"/>
    </source>
</evidence>
<dbReference type="SUPFAM" id="SSF53590">
    <property type="entry name" value="Nucleoside hydrolase"/>
    <property type="match status" value="1"/>
</dbReference>
<dbReference type="InterPro" id="IPR036452">
    <property type="entry name" value="Ribo_hydro-like"/>
</dbReference>
<dbReference type="GO" id="GO:0016799">
    <property type="term" value="F:hydrolase activity, hydrolyzing N-glycosyl compounds"/>
    <property type="evidence" value="ECO:0007669"/>
    <property type="project" value="InterPro"/>
</dbReference>
<gene>
    <name evidence="2" type="ORF">I6U51_17295</name>
</gene>
<proteinExistence type="predicted"/>
<dbReference type="AlphaFoldDB" id="A0A934HTV8"/>